<dbReference type="GeneID" id="76724808"/>
<dbReference type="KEGG" id="mmuc:C1S78_007805"/>
<protein>
    <submittedName>
        <fullName evidence="3">DUF222 domain-containing protein</fullName>
    </submittedName>
    <submittedName>
        <fullName evidence="4">HNH endonuclease</fullName>
    </submittedName>
</protein>
<keyword evidence="4" id="KW-0255">Endonuclease</keyword>
<comment type="similarity">
    <text evidence="1">Belongs to the Rv1128c/1148c/1588c/1702c/1945/3466 family.</text>
</comment>
<gene>
    <name evidence="3" type="ORF">C1S78_007805</name>
    <name evidence="4" type="ORF">C1S78_07790</name>
</gene>
<feature type="domain" description="HNH nuclease" evidence="2">
    <location>
        <begin position="316"/>
        <end position="366"/>
    </location>
</feature>
<accession>A0A8H2JAF8</accession>
<sequence length="413" mass="43669">MGITGELSTSIDTVRDIVVPDDLTGDDALEAIRGVLRLRGVVDHLAAMLAGALDRCGVAAAQGRSVRELLMAVGCAPSVAQRLVRIGAALPALPTLAAHAADGAISGEHVDTIVKGVNHIQARAPGEVDDAARYAQVTDLLGQFFSGATPTEITDRARRLGNRVAAAEGGLPAAEDRSINTVDYVVTSDGRVRIRADLDAEVGAKYLAASEELSAPRPEPDGSPDVRTASRRRADALETILDIAARGGNVASAPRTQLLLSVPADTPDLATLEFIGAISTMTLDRLTCDTNVTTMIVDGEQVPLDMGREKRLFPPHLRKALYLRDGGCIKCGAPPGRTHAHHIVHWTHGGETSLGNGCLLCPACHANIHHDGWDVAMGMDKHPWLIPPATVDPHRTPIPAHNRRTMHLDNAAA</sequence>
<reference evidence="3 5" key="2">
    <citation type="journal article" date="2019" name="BMC Evol. Biol.">
        <title>Comparative genomics of Mycobacterium mucogenicum and Mycobacterium neoaurum clade members emphasizing tRNA and non-coding RNA.</title>
        <authorList>
            <person name="Behra P.R.K."/>
            <person name="Pettersson B.M.F."/>
            <person name="Das S."/>
            <person name="Dasgupta S."/>
            <person name="Kirsebom L.A."/>
        </authorList>
    </citation>
    <scope>NUCLEOTIDE SEQUENCE [LARGE SCALE GENOMIC DNA]</scope>
    <source>
        <strain evidence="3 5">DSM 44124</strain>
    </source>
</reference>
<dbReference type="CDD" id="cd00085">
    <property type="entry name" value="HNHc"/>
    <property type="match status" value="1"/>
</dbReference>
<dbReference type="Pfam" id="PF02720">
    <property type="entry name" value="DUF222"/>
    <property type="match status" value="1"/>
</dbReference>
<dbReference type="InterPro" id="IPR003615">
    <property type="entry name" value="HNH_nuc"/>
</dbReference>
<dbReference type="EMBL" id="CP062008">
    <property type="protein sequence ID" value="QPG70847.1"/>
    <property type="molecule type" value="Genomic_DNA"/>
</dbReference>
<reference evidence="3 5" key="3">
    <citation type="journal article" date="2019" name="Sci. Rep.">
        <title>Insight into the biology of Mycobacterium mucogenicum and Mycobacterium neoaurum clade members.</title>
        <authorList>
            <person name="Behra P.R.K."/>
            <person name="Pettersson B.M.F."/>
            <person name="Ramesh M."/>
            <person name="Dasgupta S."/>
            <person name="Kirsebom L.A."/>
        </authorList>
    </citation>
    <scope>NUCLEOTIDE SEQUENCE [LARGE SCALE GENOMIC DNA]</scope>
    <source>
        <strain evidence="3 5">DSM 44124</strain>
    </source>
</reference>
<dbReference type="GO" id="GO:0004519">
    <property type="term" value="F:endonuclease activity"/>
    <property type="evidence" value="ECO:0007669"/>
    <property type="project" value="UniProtKB-KW"/>
</dbReference>
<dbReference type="SMART" id="SM00507">
    <property type="entry name" value="HNHc"/>
    <property type="match status" value="1"/>
</dbReference>
<dbReference type="Gene3D" id="1.10.30.50">
    <property type="match status" value="1"/>
</dbReference>
<name>A0A8H2JAF8_MYCMU</name>
<dbReference type="GO" id="GO:0003676">
    <property type="term" value="F:nucleic acid binding"/>
    <property type="evidence" value="ECO:0007669"/>
    <property type="project" value="InterPro"/>
</dbReference>
<proteinExistence type="inferred from homology"/>
<evidence type="ECO:0000313" key="5">
    <source>
        <dbReference type="Proteomes" id="UP000309231"/>
    </source>
</evidence>
<dbReference type="AlphaFoldDB" id="A0A8H2JAF8"/>
<keyword evidence="5" id="KW-1185">Reference proteome</keyword>
<evidence type="ECO:0000313" key="3">
    <source>
        <dbReference type="EMBL" id="QPG70847.1"/>
    </source>
</evidence>
<dbReference type="RefSeq" id="WP_053854085.1">
    <property type="nucleotide sequence ID" value="NZ_ANBS01000034.1"/>
</dbReference>
<evidence type="ECO:0000313" key="4">
    <source>
        <dbReference type="EMBL" id="TLH52268.1"/>
    </source>
</evidence>
<dbReference type="InterPro" id="IPR003870">
    <property type="entry name" value="DUF222"/>
</dbReference>
<dbReference type="InterPro" id="IPR002711">
    <property type="entry name" value="HNH"/>
</dbReference>
<evidence type="ECO:0000256" key="1">
    <source>
        <dbReference type="ARBA" id="ARBA00023450"/>
    </source>
</evidence>
<dbReference type="GO" id="GO:0008270">
    <property type="term" value="F:zinc ion binding"/>
    <property type="evidence" value="ECO:0007669"/>
    <property type="project" value="InterPro"/>
</dbReference>
<dbReference type="Proteomes" id="UP000309231">
    <property type="component" value="Chromosome"/>
</dbReference>
<dbReference type="Pfam" id="PF01844">
    <property type="entry name" value="HNH"/>
    <property type="match status" value="1"/>
</dbReference>
<evidence type="ECO:0000259" key="2">
    <source>
        <dbReference type="SMART" id="SM00507"/>
    </source>
</evidence>
<organism evidence="4">
    <name type="scientific">Mycolicibacterium mucogenicum DSM 44124</name>
    <dbReference type="NCBI Taxonomy" id="1226753"/>
    <lineage>
        <taxon>Bacteria</taxon>
        <taxon>Bacillati</taxon>
        <taxon>Actinomycetota</taxon>
        <taxon>Actinomycetes</taxon>
        <taxon>Mycobacteriales</taxon>
        <taxon>Mycobacteriaceae</taxon>
        <taxon>Mycolicibacterium</taxon>
    </lineage>
</organism>
<keyword evidence="4" id="KW-0378">Hydrolase</keyword>
<reference evidence="4" key="1">
    <citation type="submission" date="2018-01" db="EMBL/GenBank/DDBJ databases">
        <title>Comparative genomics of Mycobacterium mucogenicum and Mycobacterium neoaurum clade members emphasizing tRNA and non-coding RNA.</title>
        <authorList>
            <person name="Behra P.R.K."/>
            <person name="Pettersson B.M.F."/>
            <person name="Das S."/>
            <person name="Dasgupta S."/>
            <person name="Kirsebom L.A."/>
        </authorList>
    </citation>
    <scope>NUCLEOTIDE SEQUENCE</scope>
    <source>
        <strain evidence="4">DSM 44124</strain>
    </source>
</reference>
<keyword evidence="4" id="KW-0540">Nuclease</keyword>
<dbReference type="EMBL" id="POTL01000001">
    <property type="protein sequence ID" value="TLH52268.1"/>
    <property type="molecule type" value="Genomic_DNA"/>
</dbReference>